<protein>
    <submittedName>
        <fullName evidence="5">ABC transporter, ATPase component</fullName>
    </submittedName>
</protein>
<dbReference type="InterPro" id="IPR003593">
    <property type="entry name" value="AAA+_ATPase"/>
</dbReference>
<dbReference type="Pfam" id="PF00005">
    <property type="entry name" value="ABC_tran"/>
    <property type="match status" value="1"/>
</dbReference>
<keyword evidence="1" id="KW-0813">Transport</keyword>
<name>A0AAI9EI06_9MICO</name>
<evidence type="ECO:0000256" key="2">
    <source>
        <dbReference type="ARBA" id="ARBA00022741"/>
    </source>
</evidence>
<dbReference type="EMBL" id="HE614873">
    <property type="protein sequence ID" value="CCE74442.1"/>
    <property type="molecule type" value="Genomic_DNA"/>
</dbReference>
<dbReference type="GO" id="GO:0022857">
    <property type="term" value="F:transmembrane transporter activity"/>
    <property type="evidence" value="ECO:0007669"/>
    <property type="project" value="TreeGrafter"/>
</dbReference>
<dbReference type="KEGG" id="cmc:CMN_00477"/>
<dbReference type="Proteomes" id="UP000012170">
    <property type="component" value="Chromosome"/>
</dbReference>
<evidence type="ECO:0000256" key="1">
    <source>
        <dbReference type="ARBA" id="ARBA00022448"/>
    </source>
</evidence>
<dbReference type="InterPro" id="IPR003439">
    <property type="entry name" value="ABC_transporter-like_ATP-bd"/>
</dbReference>
<dbReference type="RefSeq" id="WP_015489248.1">
    <property type="nucleotide sequence ID" value="NC_020891.1"/>
</dbReference>
<dbReference type="PROSITE" id="PS00211">
    <property type="entry name" value="ABC_TRANSPORTER_1"/>
    <property type="match status" value="1"/>
</dbReference>
<reference evidence="6" key="2">
    <citation type="submission" date="2013-04" db="EMBL/GenBank/DDBJ databases">
        <title>The genome sequence of the maize-pathogen Clavibacter michiganensis subsp. nebraskensis.</title>
        <authorList>
            <person name="Gartemann K.H."/>
            <person name="Blom J."/>
            <person name="Dreiseikelmann B."/>
            <person name="Fluegel M."/>
            <person name="Jaenicke S."/>
            <person name="Linke B."/>
            <person name="Sczcepanowski R."/>
            <person name="Wittmann J."/>
            <person name="Goesmann A."/>
            <person name="Puehler A."/>
            <person name="Eichenlaub R."/>
            <person name="Rueckert C."/>
        </authorList>
    </citation>
    <scope>NUCLEOTIDE SEQUENCE [LARGE SCALE GENOMIC DNA]</scope>
    <source>
        <strain evidence="6">NCPPB 2581</strain>
    </source>
</reference>
<dbReference type="SUPFAM" id="SSF52540">
    <property type="entry name" value="P-loop containing nucleoside triphosphate hydrolases"/>
    <property type="match status" value="1"/>
</dbReference>
<dbReference type="InterPro" id="IPR017911">
    <property type="entry name" value="MacB-like_ATP-bd"/>
</dbReference>
<sequence length="235" mass="25117">MTEVLVARGLTVDVHLTRKQSLRTVDGVDLVVLAGAAHAIVGRSGSGKTSLLSVLGLLDARFTGELRLGGTDVRSLSDAARARLRNEGIGFVFQSYSLMPQHTALQNVLLATEYGPRSRRGGARARTDASRRALDQVGLSDKAAAFPRQLSGGEQQRVAIARALVNEPQLILADEPTGALDESTGEQIMSLLIDRARRAGSALVIVTHDPLIAARCERRFSMSGGRLEQVAGEIR</sequence>
<dbReference type="GO" id="GO:0016887">
    <property type="term" value="F:ATP hydrolysis activity"/>
    <property type="evidence" value="ECO:0007669"/>
    <property type="project" value="InterPro"/>
</dbReference>
<dbReference type="InterPro" id="IPR017871">
    <property type="entry name" value="ABC_transporter-like_CS"/>
</dbReference>
<gene>
    <name evidence="5" type="ORF">CMN_00477</name>
</gene>
<dbReference type="PANTHER" id="PTHR24220:SF86">
    <property type="entry name" value="ABC TRANSPORTER ABCH.1"/>
    <property type="match status" value="1"/>
</dbReference>
<keyword evidence="2" id="KW-0547">Nucleotide-binding</keyword>
<reference evidence="5 6" key="1">
    <citation type="submission" date="2011-11" db="EMBL/GenBank/DDBJ databases">
        <authorList>
            <person name="Gartemann K."/>
        </authorList>
    </citation>
    <scope>NUCLEOTIDE SEQUENCE [LARGE SCALE GENOMIC DNA]</scope>
    <source>
        <strain evidence="6">NCPPB 2581</strain>
    </source>
</reference>
<dbReference type="Gene3D" id="3.40.50.300">
    <property type="entry name" value="P-loop containing nucleotide triphosphate hydrolases"/>
    <property type="match status" value="1"/>
</dbReference>
<keyword evidence="3" id="KW-0067">ATP-binding</keyword>
<organism evidence="5 6">
    <name type="scientific">Clavibacter nebraskensis NCPPB 2581</name>
    <dbReference type="NCBI Taxonomy" id="1097677"/>
    <lineage>
        <taxon>Bacteria</taxon>
        <taxon>Bacillati</taxon>
        <taxon>Actinomycetota</taxon>
        <taxon>Actinomycetes</taxon>
        <taxon>Micrococcales</taxon>
        <taxon>Microbacteriaceae</taxon>
        <taxon>Clavibacter</taxon>
    </lineage>
</organism>
<evidence type="ECO:0000313" key="5">
    <source>
        <dbReference type="EMBL" id="CCE74442.1"/>
    </source>
</evidence>
<dbReference type="SMART" id="SM00382">
    <property type="entry name" value="AAA"/>
    <property type="match status" value="1"/>
</dbReference>
<dbReference type="GeneID" id="92982303"/>
<dbReference type="AlphaFoldDB" id="A0AAI9EI06"/>
<accession>A0AAI9EI06</accession>
<evidence type="ECO:0000256" key="3">
    <source>
        <dbReference type="ARBA" id="ARBA00022840"/>
    </source>
</evidence>
<dbReference type="InterPro" id="IPR015854">
    <property type="entry name" value="ABC_transpr_LolD-like"/>
</dbReference>
<dbReference type="CDD" id="cd03255">
    <property type="entry name" value="ABC_MJ0796_LolCDE_FtsE"/>
    <property type="match status" value="1"/>
</dbReference>
<dbReference type="InterPro" id="IPR027417">
    <property type="entry name" value="P-loop_NTPase"/>
</dbReference>
<dbReference type="PROSITE" id="PS50893">
    <property type="entry name" value="ABC_TRANSPORTER_2"/>
    <property type="match status" value="1"/>
</dbReference>
<proteinExistence type="predicted"/>
<evidence type="ECO:0000313" key="6">
    <source>
        <dbReference type="Proteomes" id="UP000012170"/>
    </source>
</evidence>
<feature type="domain" description="ABC transporter" evidence="4">
    <location>
        <begin position="9"/>
        <end position="234"/>
    </location>
</feature>
<dbReference type="PANTHER" id="PTHR24220">
    <property type="entry name" value="IMPORT ATP-BINDING PROTEIN"/>
    <property type="match status" value="1"/>
</dbReference>
<dbReference type="GO" id="GO:0005886">
    <property type="term" value="C:plasma membrane"/>
    <property type="evidence" value="ECO:0007669"/>
    <property type="project" value="TreeGrafter"/>
</dbReference>
<evidence type="ECO:0000259" key="4">
    <source>
        <dbReference type="PROSITE" id="PS50893"/>
    </source>
</evidence>
<dbReference type="GO" id="GO:0005524">
    <property type="term" value="F:ATP binding"/>
    <property type="evidence" value="ECO:0007669"/>
    <property type="project" value="UniProtKB-KW"/>
</dbReference>